<gene>
    <name evidence="2" type="ORF">SCOCK_140090</name>
</gene>
<feature type="signal peptide" evidence="1">
    <location>
        <begin position="1"/>
        <end position="26"/>
    </location>
</feature>
<dbReference type="RefSeq" id="WP_251485836.1">
    <property type="nucleotide sequence ID" value="NZ_CAJSLV010000042.1"/>
</dbReference>
<accession>A0A9W4E380</accession>
<evidence type="ECO:0000313" key="3">
    <source>
        <dbReference type="Proteomes" id="UP001152519"/>
    </source>
</evidence>
<evidence type="ECO:0000256" key="1">
    <source>
        <dbReference type="SAM" id="SignalP"/>
    </source>
</evidence>
<dbReference type="EMBL" id="CAJSLV010000042">
    <property type="protein sequence ID" value="CAG6391892.1"/>
    <property type="molecule type" value="Genomic_DNA"/>
</dbReference>
<name>A0A9W4E380_9ACTN</name>
<sequence length="421" mass="43182">MRKLSVLGATVAGFAAVLAMIAPASAAGPSSWVTANSTATGDQDSASIAANRLGDVAVVWEDDRDTTDPGDNAHSDVWVRMFRNGASAYETKLSAGGTAGTAWRHLQPDVGLDDRGNAVVVWAEDPDGNGYYNITYRVLSPTGAVLGSGQANASADGQQIHPRVAVDPDGAPNSTTAVAFSVVWEDVQGTAAATVKAAGFTGTTTKAYEVTVNAAGGAHHNPDVATSASGDAVVVWDEDTDNNGFYQIGLVKLAKANGAVTLTRRSANSLGSGQQQQRPSVAADFNGDFAVAWESDHTGTRGVWARSFTATGTAGPAEVEISSGAGAGNPIVGIDDQRDAVVGWSVAGTDPAVWARGLNPDGTFTGRLPAQSVSQVTTGRQEQVAVASSPFGTLAMSYTDDNDGNTFDQVLMSLGATNSDW</sequence>
<feature type="chain" id="PRO_5040949857" evidence="1">
    <location>
        <begin position="27"/>
        <end position="421"/>
    </location>
</feature>
<evidence type="ECO:0000313" key="2">
    <source>
        <dbReference type="EMBL" id="CAG6391892.1"/>
    </source>
</evidence>
<organism evidence="2 3">
    <name type="scientific">Actinacidiphila cocklensis</name>
    <dbReference type="NCBI Taxonomy" id="887465"/>
    <lineage>
        <taxon>Bacteria</taxon>
        <taxon>Bacillati</taxon>
        <taxon>Actinomycetota</taxon>
        <taxon>Actinomycetes</taxon>
        <taxon>Kitasatosporales</taxon>
        <taxon>Streptomycetaceae</taxon>
        <taxon>Actinacidiphila</taxon>
    </lineage>
</organism>
<comment type="caution">
    <text evidence="2">The sequence shown here is derived from an EMBL/GenBank/DDBJ whole genome shotgun (WGS) entry which is preliminary data.</text>
</comment>
<protein>
    <submittedName>
        <fullName evidence="2">Uncharacterized protein</fullName>
    </submittedName>
</protein>
<keyword evidence="3" id="KW-1185">Reference proteome</keyword>
<proteinExistence type="predicted"/>
<dbReference type="Proteomes" id="UP001152519">
    <property type="component" value="Unassembled WGS sequence"/>
</dbReference>
<dbReference type="AlphaFoldDB" id="A0A9W4E380"/>
<reference evidence="2" key="1">
    <citation type="submission" date="2021-05" db="EMBL/GenBank/DDBJ databases">
        <authorList>
            <person name="Arsene-Ploetze F."/>
        </authorList>
    </citation>
    <scope>NUCLEOTIDE SEQUENCE</scope>
    <source>
        <strain evidence="2">DSM 42138</strain>
    </source>
</reference>
<keyword evidence="1" id="KW-0732">Signal</keyword>